<gene>
    <name evidence="1" type="ORF">ACFSR2_12255</name>
</gene>
<accession>A0ABW5J921</accession>
<evidence type="ECO:0000313" key="1">
    <source>
        <dbReference type="EMBL" id="MFD2521659.1"/>
    </source>
</evidence>
<sequence length="100" mass="11217">MSYCQLSGTNSCTNVKVPSNKGVFLTFTNTFHEKYKNTIAVEYVFLGCGGGNYELENGDVRIRASCMSSSNGRLIKIQTVSEKKLILIPFEKGEYVFERD</sequence>
<organism evidence="1 2">
    <name type="scientific">Emticicia soli</name>
    <dbReference type="NCBI Taxonomy" id="2027878"/>
    <lineage>
        <taxon>Bacteria</taxon>
        <taxon>Pseudomonadati</taxon>
        <taxon>Bacteroidota</taxon>
        <taxon>Cytophagia</taxon>
        <taxon>Cytophagales</taxon>
        <taxon>Leadbetterellaceae</taxon>
        <taxon>Emticicia</taxon>
    </lineage>
</organism>
<proteinExistence type="predicted"/>
<keyword evidence="2" id="KW-1185">Reference proteome</keyword>
<comment type="caution">
    <text evidence="1">The sequence shown here is derived from an EMBL/GenBank/DDBJ whole genome shotgun (WGS) entry which is preliminary data.</text>
</comment>
<name>A0ABW5J921_9BACT</name>
<evidence type="ECO:0000313" key="2">
    <source>
        <dbReference type="Proteomes" id="UP001597510"/>
    </source>
</evidence>
<reference evidence="2" key="1">
    <citation type="journal article" date="2019" name="Int. J. Syst. Evol. Microbiol.">
        <title>The Global Catalogue of Microorganisms (GCM) 10K type strain sequencing project: providing services to taxonomists for standard genome sequencing and annotation.</title>
        <authorList>
            <consortium name="The Broad Institute Genomics Platform"/>
            <consortium name="The Broad Institute Genome Sequencing Center for Infectious Disease"/>
            <person name="Wu L."/>
            <person name="Ma J."/>
        </authorList>
    </citation>
    <scope>NUCLEOTIDE SEQUENCE [LARGE SCALE GENOMIC DNA]</scope>
    <source>
        <strain evidence="2">KCTC 52344</strain>
    </source>
</reference>
<protein>
    <recommendedName>
        <fullName evidence="3">Lipocalin-like domain-containing protein</fullName>
    </recommendedName>
</protein>
<dbReference type="Proteomes" id="UP001597510">
    <property type="component" value="Unassembled WGS sequence"/>
</dbReference>
<dbReference type="EMBL" id="JBHULC010000011">
    <property type="protein sequence ID" value="MFD2521659.1"/>
    <property type="molecule type" value="Genomic_DNA"/>
</dbReference>
<evidence type="ECO:0008006" key="3">
    <source>
        <dbReference type="Google" id="ProtNLM"/>
    </source>
</evidence>